<gene>
    <name evidence="1" type="ORF">DNK49_14610</name>
</gene>
<organism evidence="1 2">
    <name type="scientific">Parazoarcus communis SWub3 = DSM 12120</name>
    <dbReference type="NCBI Taxonomy" id="1121029"/>
    <lineage>
        <taxon>Bacteria</taxon>
        <taxon>Pseudomonadati</taxon>
        <taxon>Pseudomonadota</taxon>
        <taxon>Betaproteobacteria</taxon>
        <taxon>Rhodocyclales</taxon>
        <taxon>Zoogloeaceae</taxon>
        <taxon>Parazoarcus</taxon>
    </lineage>
</organism>
<dbReference type="RefSeq" id="WP_110525988.1">
    <property type="nucleotide sequence ID" value="NZ_QKOE01000010.1"/>
</dbReference>
<comment type="caution">
    <text evidence="1">The sequence shown here is derived from an EMBL/GenBank/DDBJ whole genome shotgun (WGS) entry which is preliminary data.</text>
</comment>
<sequence>MDDQTVEVYVRHNSGRSLLMFHIPMCVRESFLQGIKNGEFPSEDCQAHLELSVQPEWIADADVRALLQSKEKVIHLRIPLAAITASFNE</sequence>
<name>A0A323UWF0_9RHOO</name>
<reference evidence="1 2" key="1">
    <citation type="submission" date="2018-06" db="EMBL/GenBank/DDBJ databases">
        <title>Azoarcus communis strain SWub3 genome.</title>
        <authorList>
            <person name="Zorraquino Salvo V."/>
            <person name="Toubiana D."/>
            <person name="Blumwald E."/>
        </authorList>
    </citation>
    <scope>NUCLEOTIDE SEQUENCE [LARGE SCALE GENOMIC DNA]</scope>
    <source>
        <strain evidence="1 2">SWub3</strain>
    </source>
</reference>
<dbReference type="Proteomes" id="UP000248259">
    <property type="component" value="Unassembled WGS sequence"/>
</dbReference>
<evidence type="ECO:0000313" key="1">
    <source>
        <dbReference type="EMBL" id="PZA15960.1"/>
    </source>
</evidence>
<dbReference type="OrthoDB" id="9181670at2"/>
<proteinExistence type="predicted"/>
<protein>
    <submittedName>
        <fullName evidence="1">Uncharacterized protein</fullName>
    </submittedName>
</protein>
<dbReference type="EMBL" id="QKOE01000010">
    <property type="protein sequence ID" value="PZA15960.1"/>
    <property type="molecule type" value="Genomic_DNA"/>
</dbReference>
<keyword evidence="2" id="KW-1185">Reference proteome</keyword>
<evidence type="ECO:0000313" key="2">
    <source>
        <dbReference type="Proteomes" id="UP000248259"/>
    </source>
</evidence>
<accession>A0A323UWF0</accession>
<dbReference type="AlphaFoldDB" id="A0A323UWF0"/>